<dbReference type="GO" id="GO:0016052">
    <property type="term" value="P:carbohydrate catabolic process"/>
    <property type="evidence" value="ECO:0007669"/>
    <property type="project" value="TreeGrafter"/>
</dbReference>
<evidence type="ECO:0000313" key="6">
    <source>
        <dbReference type="Proteomes" id="UP000013242"/>
    </source>
</evidence>
<evidence type="ECO:0000256" key="4">
    <source>
        <dbReference type="RuleBase" id="RU003690"/>
    </source>
</evidence>
<gene>
    <name evidence="5" type="ORF">TthWC1_0925</name>
</gene>
<keyword evidence="3 5" id="KW-0326">Glycosidase</keyword>
<dbReference type="PATRIC" id="fig|1198630.3.peg.946"/>
<comment type="caution">
    <text evidence="5">The sequence shown here is derived from an EMBL/GenBank/DDBJ whole genome shotgun (WGS) entry which is preliminary data.</text>
</comment>
<evidence type="ECO:0000256" key="3">
    <source>
        <dbReference type="ARBA" id="ARBA00023295"/>
    </source>
</evidence>
<dbReference type="SUPFAM" id="SSF51445">
    <property type="entry name" value="(Trans)glycosidases"/>
    <property type="match status" value="1"/>
</dbReference>
<keyword evidence="2 5" id="KW-0378">Hydrolase</keyword>
<dbReference type="GO" id="GO:0005829">
    <property type="term" value="C:cytosol"/>
    <property type="evidence" value="ECO:0007669"/>
    <property type="project" value="TreeGrafter"/>
</dbReference>
<organism evidence="5 6">
    <name type="scientific">Thermoanaerobacter thermohydrosulfuricus WC1</name>
    <dbReference type="NCBI Taxonomy" id="1198630"/>
    <lineage>
        <taxon>Bacteria</taxon>
        <taxon>Bacillati</taxon>
        <taxon>Bacillota</taxon>
        <taxon>Clostridia</taxon>
        <taxon>Thermoanaerobacterales</taxon>
        <taxon>Thermoanaerobacteraceae</taxon>
        <taxon>Thermoanaerobacter</taxon>
    </lineage>
</organism>
<dbReference type="RefSeq" id="WP_004399750.1">
    <property type="nucleotide sequence ID" value="NZ_KB731281.1"/>
</dbReference>
<evidence type="ECO:0000313" key="5">
    <source>
        <dbReference type="EMBL" id="EMT39530.1"/>
    </source>
</evidence>
<evidence type="ECO:0000256" key="2">
    <source>
        <dbReference type="ARBA" id="ARBA00022801"/>
    </source>
</evidence>
<dbReference type="Pfam" id="PF00232">
    <property type="entry name" value="Glyco_hydro_1"/>
    <property type="match status" value="1"/>
</dbReference>
<dbReference type="Gene3D" id="3.20.20.80">
    <property type="entry name" value="Glycosidases"/>
    <property type="match status" value="1"/>
</dbReference>
<dbReference type="InterPro" id="IPR001360">
    <property type="entry name" value="Glyco_hydro_1"/>
</dbReference>
<dbReference type="PANTHER" id="PTHR10353:SF136">
    <property type="entry name" value="ARYL-PHOSPHO-BETA-D-GLUCOSIDASE BGLC"/>
    <property type="match status" value="1"/>
</dbReference>
<dbReference type="GO" id="GO:0008422">
    <property type="term" value="F:beta-glucosidase activity"/>
    <property type="evidence" value="ECO:0007669"/>
    <property type="project" value="UniProtKB-EC"/>
</dbReference>
<evidence type="ECO:0000256" key="1">
    <source>
        <dbReference type="ARBA" id="ARBA00010838"/>
    </source>
</evidence>
<dbReference type="AlphaFoldDB" id="M8CQU4"/>
<dbReference type="FunFam" id="3.20.20.80:FF:000004">
    <property type="entry name" value="Beta-glucosidase 6-phospho-beta-glucosidase"/>
    <property type="match status" value="1"/>
</dbReference>
<dbReference type="InterPro" id="IPR017853">
    <property type="entry name" value="GH"/>
</dbReference>
<protein>
    <submittedName>
        <fullName evidence="5">Beta-glucosidase/6-phospho-beta-glucosidase/beta-galactosidase</fullName>
        <ecNumber evidence="5">3.2.1.21</ecNumber>
    </submittedName>
</protein>
<dbReference type="EC" id="3.2.1.21" evidence="5"/>
<sequence length="470" mass="54692">MKRFKKNFLWGAATSAYQVEGAWNEDGKGLSVQDVLAPPNDTICDFKVASDHYHRWKEDVALMAEMGLKAYRFSISWSRIFPNGDDEKPNEKGLQFYDQLINELLKYKIEPIVTLYHFDLPFALQERGGWLNRDMIDIFDRYARTCYAAYGDRVKYWITINEQNNLIMHAIRFGTLKKEEASYKNRYEMNHIMCLAQAKATKSCREMIPNAKVGLALSYRTAYPASCKPEDVLAAENYRAMRNWLYLDLAYRGEYNPIAWAYLEAHDATPTILEGDMDMLKSAKPNFIGINYYRSTTWTACHENEKFVEGTINLKGRKGESIYQADPGWFKETRNPYLDVTDWDWAIDPIGLRLALREVYDRYRLPIMITENGLGAYDSLVNGKVEDDYRIEYLRKHIHACLQAVNDGVDLIGYCVWSAIDLVSVNNGFSKRYGLIYVNRDEHDLKDLKRIPKKSFYWYRDVIQSNGSNL</sequence>
<proteinExistence type="inferred from homology"/>
<dbReference type="PANTHER" id="PTHR10353">
    <property type="entry name" value="GLYCOSYL HYDROLASE"/>
    <property type="match status" value="1"/>
</dbReference>
<dbReference type="PROSITE" id="PS00653">
    <property type="entry name" value="GLYCOSYL_HYDROL_F1_2"/>
    <property type="match status" value="1"/>
</dbReference>
<comment type="similarity">
    <text evidence="1 4">Belongs to the glycosyl hydrolase 1 family.</text>
</comment>
<accession>M8CQU4</accession>
<reference evidence="5 6" key="1">
    <citation type="journal article" date="2013" name="PLoS ONE">
        <title>Genomic Evaluation of Thermoanaerobacter spp. for the Construction of Designer Co-Cultures to Improve Lignocellulosic Biofuel Production.</title>
        <authorList>
            <person name="Verbeke T.J."/>
            <person name="Zhang X."/>
            <person name="Henrissat B."/>
            <person name="Spicer V."/>
            <person name="Rydzak T."/>
            <person name="Krokhin O.V."/>
            <person name="Fristensky B."/>
            <person name="Levin D.B."/>
            <person name="Sparling R."/>
        </authorList>
    </citation>
    <scope>NUCLEOTIDE SEQUENCE [LARGE SCALE GENOMIC DNA]</scope>
    <source>
        <strain evidence="5 6">WC1</strain>
    </source>
</reference>
<keyword evidence="6" id="KW-1185">Reference proteome</keyword>
<dbReference type="EMBL" id="AMYG01000027">
    <property type="protein sequence ID" value="EMT39530.1"/>
    <property type="molecule type" value="Genomic_DNA"/>
</dbReference>
<dbReference type="Proteomes" id="UP000013242">
    <property type="component" value="Unassembled WGS sequence"/>
</dbReference>
<dbReference type="HOGENOM" id="CLU_001859_0_1_9"/>
<dbReference type="InterPro" id="IPR033132">
    <property type="entry name" value="GH_1_N_CS"/>
</dbReference>
<dbReference type="PRINTS" id="PR00131">
    <property type="entry name" value="GLHYDRLASE1"/>
</dbReference>
<name>M8CQU4_THETY</name>